<dbReference type="InterPro" id="IPR022742">
    <property type="entry name" value="Hydrolase_4"/>
</dbReference>
<evidence type="ECO:0000313" key="3">
    <source>
        <dbReference type="Proteomes" id="UP000007383"/>
    </source>
</evidence>
<sequence length="281" mass="31296">MNITLTHNDHRIHVQASIDNPSAPNIIYLMTPVVSVSHELSQGFMSGLTEGGCNIFAIDFPGIGRSEGSSREIRYETMAGSMLSLIMYIQENYSANIHLYGGTGTGGIIGQALAMDSRIAPHIRSFSQFGAAIYRDSSPLADTRLLRIAYPLIQLIARIAPGTRLPFRLPEYHGLHAAEEDQWYKTIMQQYPGTFDLSFSLIASLCFLILGSASPLRNQLGCPTLVIASTEDRYFSRGYLQQYYDSLPCKKHLVWIASSHLAFVWNAEEINQAVLEWVHAH</sequence>
<organism evidence="2 3">
    <name type="scientific">Spirochaeta africana (strain ATCC 700263 / DSM 8902 / Z-7692)</name>
    <dbReference type="NCBI Taxonomy" id="889378"/>
    <lineage>
        <taxon>Bacteria</taxon>
        <taxon>Pseudomonadati</taxon>
        <taxon>Spirochaetota</taxon>
        <taxon>Spirochaetia</taxon>
        <taxon>Spirochaetales</taxon>
        <taxon>Spirochaetaceae</taxon>
        <taxon>Spirochaeta</taxon>
    </lineage>
</organism>
<dbReference type="STRING" id="889378.Spiaf_1400"/>
<feature type="domain" description="Serine aminopeptidase S33" evidence="1">
    <location>
        <begin position="42"/>
        <end position="256"/>
    </location>
</feature>
<proteinExistence type="predicted"/>
<reference evidence="3" key="1">
    <citation type="journal article" date="2013" name="Stand. Genomic Sci.">
        <title>Complete genome sequence of the halophilic bacterium Spirochaeta africana type strain (Z-7692(T)) from the alkaline Lake Magadi in the East African Rift.</title>
        <authorList>
            <person name="Liolos K."/>
            <person name="Abt B."/>
            <person name="Scheuner C."/>
            <person name="Teshima H."/>
            <person name="Held B."/>
            <person name="Lapidus A."/>
            <person name="Nolan M."/>
            <person name="Lucas S."/>
            <person name="Deshpande S."/>
            <person name="Cheng J.F."/>
            <person name="Tapia R."/>
            <person name="Goodwin L.A."/>
            <person name="Pitluck S."/>
            <person name="Pagani I."/>
            <person name="Ivanova N."/>
            <person name="Mavromatis K."/>
            <person name="Mikhailova N."/>
            <person name="Huntemann M."/>
            <person name="Pati A."/>
            <person name="Chen A."/>
            <person name="Palaniappan K."/>
            <person name="Land M."/>
            <person name="Rohde M."/>
            <person name="Tindall B.J."/>
            <person name="Detter J.C."/>
            <person name="Goker M."/>
            <person name="Bristow J."/>
            <person name="Eisen J.A."/>
            <person name="Markowitz V."/>
            <person name="Hugenholtz P."/>
            <person name="Woyke T."/>
            <person name="Klenk H.P."/>
            <person name="Kyrpides N.C."/>
        </authorList>
    </citation>
    <scope>NUCLEOTIDE SEQUENCE</scope>
    <source>
        <strain evidence="3">ATCC 700263 / DSM 8902 / Z-7692</strain>
    </source>
</reference>
<dbReference type="InterPro" id="IPR029058">
    <property type="entry name" value="AB_hydrolase_fold"/>
</dbReference>
<dbReference type="PATRIC" id="fig|889378.3.peg.1392"/>
<dbReference type="OrthoDB" id="2086224at2"/>
<protein>
    <recommendedName>
        <fullName evidence="1">Serine aminopeptidase S33 domain-containing protein</fullName>
    </recommendedName>
</protein>
<dbReference type="KEGG" id="sfc:Spiaf_1400"/>
<dbReference type="Proteomes" id="UP000007383">
    <property type="component" value="Chromosome"/>
</dbReference>
<evidence type="ECO:0000259" key="1">
    <source>
        <dbReference type="Pfam" id="PF12146"/>
    </source>
</evidence>
<keyword evidence="3" id="KW-1185">Reference proteome</keyword>
<gene>
    <name evidence="2" type="ordered locus">Spiaf_1400</name>
</gene>
<dbReference type="AlphaFoldDB" id="H9UIX2"/>
<dbReference type="SUPFAM" id="SSF53474">
    <property type="entry name" value="alpha/beta-Hydrolases"/>
    <property type="match status" value="1"/>
</dbReference>
<dbReference type="HOGENOM" id="CLU_1004178_0_0_12"/>
<dbReference type="RefSeq" id="WP_014455450.1">
    <property type="nucleotide sequence ID" value="NC_017098.1"/>
</dbReference>
<dbReference type="eggNOG" id="COG1073">
    <property type="taxonomic scope" value="Bacteria"/>
</dbReference>
<dbReference type="EMBL" id="CP003282">
    <property type="protein sequence ID" value="AFG37465.1"/>
    <property type="molecule type" value="Genomic_DNA"/>
</dbReference>
<name>H9UIX2_SPIAZ</name>
<accession>H9UIX2</accession>
<dbReference type="Gene3D" id="3.40.50.1820">
    <property type="entry name" value="alpha/beta hydrolase"/>
    <property type="match status" value="1"/>
</dbReference>
<dbReference type="Pfam" id="PF12146">
    <property type="entry name" value="Hydrolase_4"/>
    <property type="match status" value="1"/>
</dbReference>
<evidence type="ECO:0000313" key="2">
    <source>
        <dbReference type="EMBL" id="AFG37465.1"/>
    </source>
</evidence>